<dbReference type="EMBL" id="LN609529">
    <property type="protein sequence ID" value="CEF65831.1"/>
    <property type="molecule type" value="Genomic_DNA"/>
</dbReference>
<organism evidence="2">
    <name type="scientific">Strongyloides ratti</name>
    <name type="common">Parasitic roundworm</name>
    <dbReference type="NCBI Taxonomy" id="34506"/>
    <lineage>
        <taxon>Eukaryota</taxon>
        <taxon>Metazoa</taxon>
        <taxon>Ecdysozoa</taxon>
        <taxon>Nematoda</taxon>
        <taxon>Chromadorea</taxon>
        <taxon>Rhabditida</taxon>
        <taxon>Tylenchina</taxon>
        <taxon>Panagrolaimomorpha</taxon>
        <taxon>Strongyloidoidea</taxon>
        <taxon>Strongyloididae</taxon>
        <taxon>Strongyloides</taxon>
    </lineage>
</organism>
<reference evidence="2 3" key="1">
    <citation type="submission" date="2014-09" db="EMBL/GenBank/DDBJ databases">
        <authorList>
            <person name="Martin A.A."/>
        </authorList>
    </citation>
    <scope>NUCLEOTIDE SEQUENCE</scope>
    <source>
        <strain evidence="3">ED321</strain>
        <strain evidence="2">ED321 Heterogonic</strain>
    </source>
</reference>
<dbReference type="AlphaFoldDB" id="A0A090L7Q6"/>
<feature type="chain" id="PRO_5015030531" evidence="1">
    <location>
        <begin position="16"/>
        <end position="87"/>
    </location>
</feature>
<name>A0A090L7Q6_STRRB</name>
<evidence type="ECO:0000313" key="3">
    <source>
        <dbReference type="Proteomes" id="UP000035682"/>
    </source>
</evidence>
<dbReference type="STRING" id="34506.A0A090L7Q6"/>
<dbReference type="GeneID" id="36378195"/>
<evidence type="ECO:0000313" key="4">
    <source>
        <dbReference type="WBParaSite" id="SRAE_2000050600.1"/>
    </source>
</evidence>
<dbReference type="WormBase" id="SRAE_2000050600">
    <property type="protein sequence ID" value="SRP08667"/>
    <property type="gene ID" value="WBGene00260701"/>
</dbReference>
<evidence type="ECO:0000313" key="2">
    <source>
        <dbReference type="EMBL" id="CEF65831.1"/>
    </source>
</evidence>
<dbReference type="CTD" id="36378195"/>
<dbReference type="WBParaSite" id="SRAE_2000050600.1">
    <property type="protein sequence ID" value="SRAE_2000050600.1"/>
    <property type="gene ID" value="WBGene00260701"/>
</dbReference>
<keyword evidence="3" id="KW-1185">Reference proteome</keyword>
<evidence type="ECO:0000256" key="1">
    <source>
        <dbReference type="SAM" id="SignalP"/>
    </source>
</evidence>
<reference evidence="4" key="2">
    <citation type="submission" date="2020-12" db="UniProtKB">
        <authorList>
            <consortium name="WormBaseParasite"/>
        </authorList>
    </citation>
    <scope>IDENTIFICATION</scope>
</reference>
<keyword evidence="1" id="KW-0732">Signal</keyword>
<protein>
    <submittedName>
        <fullName evidence="2 4">Uncharacterized protein</fullName>
    </submittedName>
</protein>
<dbReference type="RefSeq" id="XP_024505031.1">
    <property type="nucleotide sequence ID" value="XM_024651344.1"/>
</dbReference>
<feature type="signal peptide" evidence="1">
    <location>
        <begin position="1"/>
        <end position="15"/>
    </location>
</feature>
<evidence type="ECO:0000313" key="5">
    <source>
        <dbReference type="WormBase" id="SRAE_2000050600"/>
    </source>
</evidence>
<proteinExistence type="predicted"/>
<sequence length="87" mass="10169">MISIFLLFIFVNVFGDFNKKTNKISRDILKRIEKEIDEEKNILHVIPNYSIPREGPGENGDAVILTDEEKKLGEEELKVWFMNMQAK</sequence>
<accession>A0A090L7Q6</accession>
<dbReference type="Proteomes" id="UP000035682">
    <property type="component" value="Unplaced"/>
</dbReference>
<gene>
    <name evidence="2 4 5" type="ORF">SRAE_2000050600</name>
</gene>